<keyword evidence="6" id="KW-1185">Reference proteome</keyword>
<name>A0AAD7JRT7_9AGAR</name>
<dbReference type="Proteomes" id="UP001215598">
    <property type="component" value="Unassembled WGS sequence"/>
</dbReference>
<evidence type="ECO:0000256" key="4">
    <source>
        <dbReference type="ARBA" id="ARBA00022691"/>
    </source>
</evidence>
<keyword evidence="1" id="KW-0597">Phosphoprotein</keyword>
<dbReference type="PANTHER" id="PTHR32183">
    <property type="match status" value="1"/>
</dbReference>
<dbReference type="CDD" id="cd02440">
    <property type="entry name" value="AdoMet_MTases"/>
    <property type="match status" value="1"/>
</dbReference>
<keyword evidence="4" id="KW-0949">S-adenosyl-L-methionine</keyword>
<evidence type="ECO:0000256" key="2">
    <source>
        <dbReference type="ARBA" id="ARBA00022603"/>
    </source>
</evidence>
<dbReference type="PROSITE" id="PS51585">
    <property type="entry name" value="SAM_MT_TPMT"/>
    <property type="match status" value="1"/>
</dbReference>
<dbReference type="InterPro" id="IPR008854">
    <property type="entry name" value="TPMT"/>
</dbReference>
<keyword evidence="3" id="KW-0808">Transferase</keyword>
<protein>
    <submittedName>
        <fullName evidence="5">S-adenosyl-L-methionine-dependent methyltransferase</fullName>
    </submittedName>
</protein>
<dbReference type="Pfam" id="PF05724">
    <property type="entry name" value="TPMT"/>
    <property type="match status" value="1"/>
</dbReference>
<dbReference type="SUPFAM" id="SSF53335">
    <property type="entry name" value="S-adenosyl-L-methionine-dependent methyltransferases"/>
    <property type="match status" value="1"/>
</dbReference>
<organism evidence="5 6">
    <name type="scientific">Mycena metata</name>
    <dbReference type="NCBI Taxonomy" id="1033252"/>
    <lineage>
        <taxon>Eukaryota</taxon>
        <taxon>Fungi</taxon>
        <taxon>Dikarya</taxon>
        <taxon>Basidiomycota</taxon>
        <taxon>Agaricomycotina</taxon>
        <taxon>Agaricomycetes</taxon>
        <taxon>Agaricomycetidae</taxon>
        <taxon>Agaricales</taxon>
        <taxon>Marasmiineae</taxon>
        <taxon>Mycenaceae</taxon>
        <taxon>Mycena</taxon>
    </lineage>
</organism>
<comment type="caution">
    <text evidence="5">The sequence shown here is derived from an EMBL/GenBank/DDBJ whole genome shotgun (WGS) entry which is preliminary data.</text>
</comment>
<dbReference type="Gene3D" id="3.40.50.150">
    <property type="entry name" value="Vaccinia Virus protein VP39"/>
    <property type="match status" value="1"/>
</dbReference>
<dbReference type="InterPro" id="IPR029063">
    <property type="entry name" value="SAM-dependent_MTases_sf"/>
</dbReference>
<dbReference type="PANTHER" id="PTHR32183:SF11">
    <property type="entry name" value="THIOL METHYLTRANSFERASE 2-RELATED"/>
    <property type="match status" value="1"/>
</dbReference>
<dbReference type="GO" id="GO:0032259">
    <property type="term" value="P:methylation"/>
    <property type="evidence" value="ECO:0007669"/>
    <property type="project" value="UniProtKB-KW"/>
</dbReference>
<evidence type="ECO:0000256" key="1">
    <source>
        <dbReference type="ARBA" id="ARBA00022553"/>
    </source>
</evidence>
<evidence type="ECO:0000313" key="6">
    <source>
        <dbReference type="Proteomes" id="UP001215598"/>
    </source>
</evidence>
<sequence>MATTGQPVAKNPDVVRMRELITDDPLSWDQAWKQNVTPWDAGEIQPPLREVTQSGEVAFARTGRALVPGCGSGYDAIYISSELGLETLAIDISPLAVANASKNIPEGLKVRFEVHDFFSFKVPDDERFDLIYDYTFFVAIPPSRRPEWGAQMNSLIKPGGHLITLVFPIDPETDVGPPWFIRPEHYLAPLGDGWERVVDRVPTSSSPAHVGKECLIVWRKLE</sequence>
<evidence type="ECO:0000256" key="3">
    <source>
        <dbReference type="ARBA" id="ARBA00022679"/>
    </source>
</evidence>
<dbReference type="AlphaFoldDB" id="A0AAD7JRT7"/>
<evidence type="ECO:0000313" key="5">
    <source>
        <dbReference type="EMBL" id="KAJ7770594.1"/>
    </source>
</evidence>
<reference evidence="5" key="1">
    <citation type="submission" date="2023-03" db="EMBL/GenBank/DDBJ databases">
        <title>Massive genome expansion in bonnet fungi (Mycena s.s.) driven by repeated elements and novel gene families across ecological guilds.</title>
        <authorList>
            <consortium name="Lawrence Berkeley National Laboratory"/>
            <person name="Harder C.B."/>
            <person name="Miyauchi S."/>
            <person name="Viragh M."/>
            <person name="Kuo A."/>
            <person name="Thoen E."/>
            <person name="Andreopoulos B."/>
            <person name="Lu D."/>
            <person name="Skrede I."/>
            <person name="Drula E."/>
            <person name="Henrissat B."/>
            <person name="Morin E."/>
            <person name="Kohler A."/>
            <person name="Barry K."/>
            <person name="LaButti K."/>
            <person name="Morin E."/>
            <person name="Salamov A."/>
            <person name="Lipzen A."/>
            <person name="Mereny Z."/>
            <person name="Hegedus B."/>
            <person name="Baldrian P."/>
            <person name="Stursova M."/>
            <person name="Weitz H."/>
            <person name="Taylor A."/>
            <person name="Grigoriev I.V."/>
            <person name="Nagy L.G."/>
            <person name="Martin F."/>
            <person name="Kauserud H."/>
        </authorList>
    </citation>
    <scope>NUCLEOTIDE SEQUENCE</scope>
    <source>
        <strain evidence="5">CBHHK182m</strain>
    </source>
</reference>
<accession>A0AAD7JRT7</accession>
<gene>
    <name evidence="5" type="ORF">B0H16DRAFT_1660889</name>
</gene>
<proteinExistence type="predicted"/>
<dbReference type="EMBL" id="JARKIB010000016">
    <property type="protein sequence ID" value="KAJ7770594.1"/>
    <property type="molecule type" value="Genomic_DNA"/>
</dbReference>
<keyword evidence="2 5" id="KW-0489">Methyltransferase</keyword>
<dbReference type="GO" id="GO:0008757">
    <property type="term" value="F:S-adenosylmethionine-dependent methyltransferase activity"/>
    <property type="evidence" value="ECO:0007669"/>
    <property type="project" value="InterPro"/>
</dbReference>